<comment type="cofactor">
    <cofactor evidence="1">
        <name>FAD</name>
        <dbReference type="ChEBI" id="CHEBI:57692"/>
    </cofactor>
</comment>
<reference evidence="4 5" key="1">
    <citation type="submission" date="2016-04" db="EMBL/GenBank/DDBJ databases">
        <title>Draft genome of Fonsecaea erecta CBS 125763.</title>
        <authorList>
            <person name="Weiss V.A."/>
            <person name="Vicente V.A."/>
            <person name="Raittz R.T."/>
            <person name="Moreno L.F."/>
            <person name="De Souza E.M."/>
            <person name="Pedrosa F.O."/>
            <person name="Steffens M.B."/>
            <person name="Faoro H."/>
            <person name="Tadra-Sfeir M.Z."/>
            <person name="Najafzadeh M.J."/>
            <person name="Felipe M.S."/>
            <person name="Teixeira M."/>
            <person name="Sun J."/>
            <person name="Xi L."/>
            <person name="Gomes R."/>
            <person name="De Azevedo C.M."/>
            <person name="Salgado C.G."/>
            <person name="Da Silva M.B."/>
            <person name="Nascimento M.F."/>
            <person name="Queiroz-Telles F."/>
            <person name="Attili D.S."/>
            <person name="Gorbushina A."/>
        </authorList>
    </citation>
    <scope>NUCLEOTIDE SEQUENCE [LARGE SCALE GENOMIC DNA]</scope>
    <source>
        <strain evidence="4 5">CBS 125763</strain>
    </source>
</reference>
<comment type="similarity">
    <text evidence="2">Belongs to the FAD-binding monooxygenase family.</text>
</comment>
<dbReference type="GeneID" id="30004351"/>
<evidence type="ECO:0000313" key="4">
    <source>
        <dbReference type="EMBL" id="OAP64209.1"/>
    </source>
</evidence>
<dbReference type="InterPro" id="IPR051209">
    <property type="entry name" value="FAD-bind_Monooxygenase_sf"/>
</dbReference>
<dbReference type="Proteomes" id="UP000078343">
    <property type="component" value="Unassembled WGS sequence"/>
</dbReference>
<dbReference type="SUPFAM" id="SSF51905">
    <property type="entry name" value="FAD/NAD(P)-binding domain"/>
    <property type="match status" value="2"/>
</dbReference>
<accession>A0A178ZWK8</accession>
<dbReference type="RefSeq" id="XP_018697576.1">
    <property type="nucleotide sequence ID" value="XM_018831697.1"/>
</dbReference>
<keyword evidence="5" id="KW-1185">Reference proteome</keyword>
<dbReference type="OrthoDB" id="74360at2759"/>
<gene>
    <name evidence="4" type="ORF">AYL99_00181</name>
</gene>
<dbReference type="Pfam" id="PF13450">
    <property type="entry name" value="NAD_binding_8"/>
    <property type="match status" value="1"/>
</dbReference>
<dbReference type="InterPro" id="IPR036188">
    <property type="entry name" value="FAD/NAD-bd_sf"/>
</dbReference>
<dbReference type="EMBL" id="LVYI01000001">
    <property type="protein sequence ID" value="OAP64209.1"/>
    <property type="molecule type" value="Genomic_DNA"/>
</dbReference>
<feature type="region of interest" description="Disordered" evidence="3">
    <location>
        <begin position="602"/>
        <end position="621"/>
    </location>
</feature>
<evidence type="ECO:0000256" key="1">
    <source>
        <dbReference type="ARBA" id="ARBA00001974"/>
    </source>
</evidence>
<organism evidence="4 5">
    <name type="scientific">Fonsecaea erecta</name>
    <dbReference type="NCBI Taxonomy" id="1367422"/>
    <lineage>
        <taxon>Eukaryota</taxon>
        <taxon>Fungi</taxon>
        <taxon>Dikarya</taxon>
        <taxon>Ascomycota</taxon>
        <taxon>Pezizomycotina</taxon>
        <taxon>Eurotiomycetes</taxon>
        <taxon>Chaetothyriomycetidae</taxon>
        <taxon>Chaetothyriales</taxon>
        <taxon>Herpotrichiellaceae</taxon>
        <taxon>Fonsecaea</taxon>
    </lineage>
</organism>
<evidence type="ECO:0000313" key="5">
    <source>
        <dbReference type="Proteomes" id="UP000078343"/>
    </source>
</evidence>
<dbReference type="PANTHER" id="PTHR42877">
    <property type="entry name" value="L-ORNITHINE N(5)-MONOOXYGENASE-RELATED"/>
    <property type="match status" value="1"/>
</dbReference>
<protein>
    <submittedName>
        <fullName evidence="4">Uncharacterized protein</fullName>
    </submittedName>
</protein>
<comment type="caution">
    <text evidence="4">The sequence shown here is derived from an EMBL/GenBank/DDBJ whole genome shotgun (WGS) entry which is preliminary data.</text>
</comment>
<dbReference type="PANTHER" id="PTHR42877:SF7">
    <property type="entry name" value="FLAVIN-BINDING MONOOXYGENASE-RELATED"/>
    <property type="match status" value="1"/>
</dbReference>
<evidence type="ECO:0000256" key="2">
    <source>
        <dbReference type="ARBA" id="ARBA00010139"/>
    </source>
</evidence>
<name>A0A178ZWK8_9EURO</name>
<proteinExistence type="inferred from homology"/>
<evidence type="ECO:0000256" key="3">
    <source>
        <dbReference type="SAM" id="MobiDB-lite"/>
    </source>
</evidence>
<dbReference type="Gene3D" id="3.50.50.60">
    <property type="entry name" value="FAD/NAD(P)-binding domain"/>
    <property type="match status" value="3"/>
</dbReference>
<dbReference type="AlphaFoldDB" id="A0A178ZWK8"/>
<sequence length="621" mass="69333">MAAEATKHWQEVVKERGADPTGPTKAYHYHDLAYALSQVPMGKPRKLKVIVAGAGISGLSFAHAVQSGSIQAVDLTVYEKNSSVGGTWFENRYPGCACDIPIHNYQFPWSPNPYFSSYYAGSPEIRNYLERVADQFDLRQYIKTSHKIVGATWQPDRQRWEVTVRRTDGRDLVVSSRTEADIETGQTFVEECEVFVNACGYVNDWRWPSIPGRLDFKGQMYHSAAWDPQADLTGQTVALIGNGSSGIQILPAIIDKVKKVYHFIRSPTWITAGFASKFAGPGGSNVIFSEDQKQHWANNPEEYLAYRKEVEMELNARFPLYIKDTEDQKNARTFSIKAMMDKLSQKPELAKLLLPDFAVGCRRPTPGNGYLEALCSDKCELIWGEIDSFTPTGIRSASSGEEVAVDTIICATGFDISFSPRYPIIGRNGVNLQDKWDKTPESYLSVLAEDMPNYFVYLGPASPIGHGSLVGSVEIITSYMVDLITKLQEENYSSFCLKPGLATAWKNHCLAWLEKTSWNSPCVSTYKNGTKDGSLVSLHGGSRLHYFSLLRRKRYEDMDWTSLCPDLPFAWLNNGFTLEETDNREKSDLTWYLNPVGNHAILQPPKATGGENGANGANGHV</sequence>